<protein>
    <submittedName>
        <fullName evidence="1">Uncharacterized protein</fullName>
    </submittedName>
</protein>
<accession>A0A4V5PGQ2</accession>
<sequence>MCHSCKTCLSYPSSLNC</sequence>
<reference evidence="1 2" key="1">
    <citation type="submission" date="2019-04" db="EMBL/GenBank/DDBJ databases">
        <title>Pedobacter sp. RP-1-16 sp. nov., isolated from Arctic soil.</title>
        <authorList>
            <person name="Dahal R.H."/>
            <person name="Kim D.-U."/>
        </authorList>
    </citation>
    <scope>NUCLEOTIDE SEQUENCE [LARGE SCALE GENOMIC DNA]</scope>
    <source>
        <strain evidence="1 2">RP-1-16</strain>
    </source>
</reference>
<evidence type="ECO:0000313" key="1">
    <source>
        <dbReference type="EMBL" id="TKC64126.1"/>
    </source>
</evidence>
<comment type="caution">
    <text evidence="1">The sequence shown here is derived from an EMBL/GenBank/DDBJ whole genome shotgun (WGS) entry which is preliminary data.</text>
</comment>
<proteinExistence type="predicted"/>
<evidence type="ECO:0000313" key="2">
    <source>
        <dbReference type="Proteomes" id="UP000309594"/>
    </source>
</evidence>
<gene>
    <name evidence="1" type="ORF">FBD94_04575</name>
</gene>
<dbReference type="AlphaFoldDB" id="A0A4V5PGQ2"/>
<organism evidence="1 2">
    <name type="scientific">Pedobacter hiemivivus</name>
    <dbReference type="NCBI Taxonomy" id="2530454"/>
    <lineage>
        <taxon>Bacteria</taxon>
        <taxon>Pseudomonadati</taxon>
        <taxon>Bacteroidota</taxon>
        <taxon>Sphingobacteriia</taxon>
        <taxon>Sphingobacteriales</taxon>
        <taxon>Sphingobacteriaceae</taxon>
        <taxon>Pedobacter</taxon>
    </lineage>
</organism>
<dbReference type="Proteomes" id="UP000309594">
    <property type="component" value="Unassembled WGS sequence"/>
</dbReference>
<name>A0A4V5PGQ2_9SPHI</name>
<dbReference type="EMBL" id="SWDX01000002">
    <property type="protein sequence ID" value="TKC64126.1"/>
    <property type="molecule type" value="Genomic_DNA"/>
</dbReference>